<dbReference type="PANTHER" id="PTHR13237">
    <property type="entry name" value="SOMETHING ABOUT SILENCING PROTEIN 10-RELATED"/>
    <property type="match status" value="1"/>
</dbReference>
<keyword evidence="1" id="KW-1133">Transmembrane helix</keyword>
<evidence type="ECO:0000313" key="3">
    <source>
        <dbReference type="Proteomes" id="UP000623129"/>
    </source>
</evidence>
<evidence type="ECO:0000313" key="2">
    <source>
        <dbReference type="EMBL" id="KAF3330679.1"/>
    </source>
</evidence>
<name>A0A833R7E8_9POAL</name>
<dbReference type="Pfam" id="PF04000">
    <property type="entry name" value="Sas10_Utp3"/>
    <property type="match status" value="1"/>
</dbReference>
<reference evidence="2" key="1">
    <citation type="submission" date="2020-01" db="EMBL/GenBank/DDBJ databases">
        <title>Genome sequence of Kobresia littledalei, the first chromosome-level genome in the family Cyperaceae.</title>
        <authorList>
            <person name="Qu G."/>
        </authorList>
    </citation>
    <scope>NUCLEOTIDE SEQUENCE</scope>
    <source>
        <strain evidence="2">C.B.Clarke</strain>
        <tissue evidence="2">Leaf</tissue>
    </source>
</reference>
<dbReference type="GO" id="GO:0032040">
    <property type="term" value="C:small-subunit processome"/>
    <property type="evidence" value="ECO:0007669"/>
    <property type="project" value="TreeGrafter"/>
</dbReference>
<sequence length="320" mass="36545">MVNPGVDTGKAGMKQLEAKEALLLMYCQAISFYLLLKSEGLAVRDHPVIGRLVEIKNMLRKIFMFYNNVSVWYPQAIMVRRVESIMLTFVDAAVFKDITAQIEERLPSPTEQTADPAKKADSYKIAGAQVAQEQEKPLKMASRDEVLALEDIVNKQKPKDQDVKIGPRSLEMLKIRANIEAKLREKGLYNCGAKTKLENSSSTKPTDSRSFVIRDDFDDEVQTDKSSSKSKLSHIVLNKGKKVELASGDDDMPKRDDIGERRRKHKLWYLEVLVPTMTMMMMVIMIITTTMMTMSMVMRQMMMHQRMNFTRRPRGSIPKS</sequence>
<proteinExistence type="predicted"/>
<dbReference type="OrthoDB" id="1924577at2759"/>
<keyword evidence="3" id="KW-1185">Reference proteome</keyword>
<dbReference type="Proteomes" id="UP000623129">
    <property type="component" value="Unassembled WGS sequence"/>
</dbReference>
<feature type="transmembrane region" description="Helical" evidence="1">
    <location>
        <begin position="267"/>
        <end position="297"/>
    </location>
</feature>
<evidence type="ECO:0000256" key="1">
    <source>
        <dbReference type="SAM" id="Phobius"/>
    </source>
</evidence>
<dbReference type="PANTHER" id="PTHR13237:SF8">
    <property type="entry name" value="SOMETHING ABOUT SILENCING PROTEIN 10"/>
    <property type="match status" value="1"/>
</dbReference>
<dbReference type="AlphaFoldDB" id="A0A833R7E8"/>
<comment type="caution">
    <text evidence="2">The sequence shown here is derived from an EMBL/GenBank/DDBJ whole genome shotgun (WGS) entry which is preliminary data.</text>
</comment>
<keyword evidence="1" id="KW-0812">Transmembrane</keyword>
<organism evidence="2 3">
    <name type="scientific">Carex littledalei</name>
    <dbReference type="NCBI Taxonomy" id="544730"/>
    <lineage>
        <taxon>Eukaryota</taxon>
        <taxon>Viridiplantae</taxon>
        <taxon>Streptophyta</taxon>
        <taxon>Embryophyta</taxon>
        <taxon>Tracheophyta</taxon>
        <taxon>Spermatophyta</taxon>
        <taxon>Magnoliopsida</taxon>
        <taxon>Liliopsida</taxon>
        <taxon>Poales</taxon>
        <taxon>Cyperaceae</taxon>
        <taxon>Cyperoideae</taxon>
        <taxon>Cariceae</taxon>
        <taxon>Carex</taxon>
        <taxon>Carex subgen. Euthyceras</taxon>
    </lineage>
</organism>
<dbReference type="InterPro" id="IPR007146">
    <property type="entry name" value="Sas10/Utp3/C1D"/>
</dbReference>
<protein>
    <submittedName>
        <fullName evidence="2">Something about silencing protein 10</fullName>
    </submittedName>
</protein>
<dbReference type="GO" id="GO:0000462">
    <property type="term" value="P:maturation of SSU-rRNA from tricistronic rRNA transcript (SSU-rRNA, 5.8S rRNA, LSU-rRNA)"/>
    <property type="evidence" value="ECO:0007669"/>
    <property type="project" value="TreeGrafter"/>
</dbReference>
<accession>A0A833R7E8</accession>
<keyword evidence="1" id="KW-0472">Membrane</keyword>
<gene>
    <name evidence="2" type="ORF">FCM35_KLT04033</name>
</gene>
<dbReference type="EMBL" id="SWLB01000013">
    <property type="protein sequence ID" value="KAF3330679.1"/>
    <property type="molecule type" value="Genomic_DNA"/>
</dbReference>